<feature type="transmembrane region" description="Helical" evidence="1">
    <location>
        <begin position="83"/>
        <end position="103"/>
    </location>
</feature>
<evidence type="ECO:0000256" key="1">
    <source>
        <dbReference type="SAM" id="Phobius"/>
    </source>
</evidence>
<name>A0ABX1J6A0_9PSEU</name>
<feature type="transmembrane region" description="Helical" evidence="1">
    <location>
        <begin position="20"/>
        <end position="37"/>
    </location>
</feature>
<proteinExistence type="predicted"/>
<dbReference type="Proteomes" id="UP000715441">
    <property type="component" value="Unassembled WGS sequence"/>
</dbReference>
<protein>
    <recommendedName>
        <fullName evidence="4">MFS transporter</fullName>
    </recommendedName>
</protein>
<dbReference type="SUPFAM" id="SSF103473">
    <property type="entry name" value="MFS general substrate transporter"/>
    <property type="match status" value="1"/>
</dbReference>
<dbReference type="InterPro" id="IPR036259">
    <property type="entry name" value="MFS_trans_sf"/>
</dbReference>
<gene>
    <name evidence="2" type="ORF">HFP15_20910</name>
</gene>
<keyword evidence="3" id="KW-1185">Reference proteome</keyword>
<organism evidence="2 3">
    <name type="scientific">Amycolatopsis acididurans</name>
    <dbReference type="NCBI Taxonomy" id="2724524"/>
    <lineage>
        <taxon>Bacteria</taxon>
        <taxon>Bacillati</taxon>
        <taxon>Actinomycetota</taxon>
        <taxon>Actinomycetes</taxon>
        <taxon>Pseudonocardiales</taxon>
        <taxon>Pseudonocardiaceae</taxon>
        <taxon>Amycolatopsis</taxon>
    </lineage>
</organism>
<evidence type="ECO:0000313" key="2">
    <source>
        <dbReference type="EMBL" id="NKQ55350.1"/>
    </source>
</evidence>
<accession>A0ABX1J6A0</accession>
<comment type="caution">
    <text evidence="2">The sequence shown here is derived from an EMBL/GenBank/DDBJ whole genome shotgun (WGS) entry which is preliminary data.</text>
</comment>
<keyword evidence="1" id="KW-1133">Transmembrane helix</keyword>
<evidence type="ECO:0008006" key="4">
    <source>
        <dbReference type="Google" id="ProtNLM"/>
    </source>
</evidence>
<keyword evidence="1" id="KW-0812">Transmembrane</keyword>
<sequence>MDSSRRRCSSCCCSRGAGGLVLNWVLLFLAVGSLGFVRPSVTSLGQEAGREAAGAASALIGGGRFVFGAIASPLVGAFGSGSAVPMAAMVLIGFAGGVIGLMVSTKG</sequence>
<evidence type="ECO:0000313" key="3">
    <source>
        <dbReference type="Proteomes" id="UP000715441"/>
    </source>
</evidence>
<dbReference type="Gene3D" id="1.20.1720.10">
    <property type="entry name" value="Multidrug resistance protein D"/>
    <property type="match status" value="1"/>
</dbReference>
<dbReference type="RefSeq" id="WP_168518195.1">
    <property type="nucleotide sequence ID" value="NZ_JAAXLS010000014.1"/>
</dbReference>
<dbReference type="EMBL" id="JAAXLS010000014">
    <property type="protein sequence ID" value="NKQ55350.1"/>
    <property type="molecule type" value="Genomic_DNA"/>
</dbReference>
<keyword evidence="1" id="KW-0472">Membrane</keyword>
<reference evidence="2 3" key="1">
    <citation type="submission" date="2020-04" db="EMBL/GenBank/DDBJ databases">
        <title>Novel species.</title>
        <authorList>
            <person name="Teo W.F.A."/>
            <person name="Lipun K."/>
            <person name="Srisuk N."/>
            <person name="Duangmal K."/>
        </authorList>
    </citation>
    <scope>NUCLEOTIDE SEQUENCE [LARGE SCALE GENOMIC DNA]</scope>
    <source>
        <strain evidence="2 3">K13G38</strain>
    </source>
</reference>